<name>A0A8J4RKY9_9ROSI</name>
<organism evidence="2 3">
    <name type="scientific">Castanea mollissima</name>
    <name type="common">Chinese chestnut</name>
    <dbReference type="NCBI Taxonomy" id="60419"/>
    <lineage>
        <taxon>Eukaryota</taxon>
        <taxon>Viridiplantae</taxon>
        <taxon>Streptophyta</taxon>
        <taxon>Embryophyta</taxon>
        <taxon>Tracheophyta</taxon>
        <taxon>Spermatophyta</taxon>
        <taxon>Magnoliopsida</taxon>
        <taxon>eudicotyledons</taxon>
        <taxon>Gunneridae</taxon>
        <taxon>Pentapetalae</taxon>
        <taxon>rosids</taxon>
        <taxon>fabids</taxon>
        <taxon>Fagales</taxon>
        <taxon>Fagaceae</taxon>
        <taxon>Castanea</taxon>
    </lineage>
</organism>
<dbReference type="AlphaFoldDB" id="A0A8J4RKY9"/>
<protein>
    <submittedName>
        <fullName evidence="2">Uncharacterized protein</fullName>
    </submittedName>
</protein>
<feature type="region of interest" description="Disordered" evidence="1">
    <location>
        <begin position="44"/>
        <end position="67"/>
    </location>
</feature>
<reference evidence="2" key="1">
    <citation type="submission" date="2020-03" db="EMBL/GenBank/DDBJ databases">
        <title>Castanea mollissima Vanexum genome sequencing.</title>
        <authorList>
            <person name="Staton M."/>
        </authorList>
    </citation>
    <scope>NUCLEOTIDE SEQUENCE</scope>
    <source>
        <tissue evidence="2">Leaf</tissue>
    </source>
</reference>
<sequence>MIDGLGDDATDIDVLGMSCEELLETMGEHDDVDHIEDVDVEEKRDTCPGTDTTTERFNKNTGENKLDPSTGYASRSIKLDAWAAANERNVYVLERYIREDPGYKIKNLHHVALADLKHEVSHYKVPIGLCFYYCLPHTSMGEVVTISTNDPWDCLLGEGVEKKIRIYSL</sequence>
<gene>
    <name evidence="2" type="ORF">CMV_001386</name>
</gene>
<evidence type="ECO:0000313" key="3">
    <source>
        <dbReference type="Proteomes" id="UP000737018"/>
    </source>
</evidence>
<evidence type="ECO:0000313" key="2">
    <source>
        <dbReference type="EMBL" id="KAF3975351.1"/>
    </source>
</evidence>
<accession>A0A8J4RKY9</accession>
<evidence type="ECO:0000256" key="1">
    <source>
        <dbReference type="SAM" id="MobiDB-lite"/>
    </source>
</evidence>
<feature type="compositionally biased region" description="Basic and acidic residues" evidence="1">
    <location>
        <begin position="53"/>
        <end position="66"/>
    </location>
</feature>
<comment type="caution">
    <text evidence="2">The sequence shown here is derived from an EMBL/GenBank/DDBJ whole genome shotgun (WGS) entry which is preliminary data.</text>
</comment>
<keyword evidence="3" id="KW-1185">Reference proteome</keyword>
<dbReference type="EMBL" id="JRKL02000086">
    <property type="protein sequence ID" value="KAF3975351.1"/>
    <property type="molecule type" value="Genomic_DNA"/>
</dbReference>
<proteinExistence type="predicted"/>
<dbReference type="Proteomes" id="UP000737018">
    <property type="component" value="Unassembled WGS sequence"/>
</dbReference>